<dbReference type="InterPro" id="IPR036890">
    <property type="entry name" value="HATPase_C_sf"/>
</dbReference>
<evidence type="ECO:0000256" key="9">
    <source>
        <dbReference type="PROSITE-ProRule" id="PRU00169"/>
    </source>
</evidence>
<dbReference type="SUPFAM" id="SSF52172">
    <property type="entry name" value="CheY-like"/>
    <property type="match status" value="1"/>
</dbReference>
<dbReference type="SMART" id="SM00086">
    <property type="entry name" value="PAC"/>
    <property type="match status" value="3"/>
</dbReference>
<dbReference type="InterPro" id="IPR005467">
    <property type="entry name" value="His_kinase_dom"/>
</dbReference>
<dbReference type="SMART" id="SM00448">
    <property type="entry name" value="REC"/>
    <property type="match status" value="1"/>
</dbReference>
<evidence type="ECO:0000259" key="10">
    <source>
        <dbReference type="PROSITE" id="PS50109"/>
    </source>
</evidence>
<gene>
    <name evidence="14" type="ORF">HKW67_20300</name>
</gene>
<evidence type="ECO:0000256" key="2">
    <source>
        <dbReference type="ARBA" id="ARBA00012438"/>
    </source>
</evidence>
<dbReference type="RefSeq" id="WP_171227129.1">
    <property type="nucleotide sequence ID" value="NZ_CP053085.1"/>
</dbReference>
<evidence type="ECO:0000313" key="14">
    <source>
        <dbReference type="EMBL" id="QJR37694.1"/>
    </source>
</evidence>
<comment type="catalytic activity">
    <reaction evidence="1">
        <text>ATP + protein L-histidine = ADP + protein N-phospho-L-histidine.</text>
        <dbReference type="EC" id="2.7.13.3"/>
    </reaction>
</comment>
<dbReference type="AlphaFoldDB" id="A0A6M4IS10"/>
<dbReference type="InterPro" id="IPR011006">
    <property type="entry name" value="CheY-like_superfamily"/>
</dbReference>
<sequence length="775" mass="84217">MSDSERVEASPPPMLVESLEALPFAALLLGAGGRVLETNRSFQLLTGRTVDELRQQPFDDALGADTDSPIVRRVEHALASRQMFAGEVLCHRPSGAPFWNDLILMPVQGPPRSDATMVAIFRDVTARRTAEQTLGTSAAKDRLLLDLIQAGIVVHKATGEITYANAKATQLLGVSYDTALGALITDPRWRFIREDGTALPIQEFPFTRALTSRALVRNIVLGLTRDSDQQLVWLMGHAYPVLDATGTVSEVVVSFTDVTSIKQAERALQRSEERLRLVLQGSNDAPWDWDVESGEAYYSPRYWEMLGYAVDEIAADAGMWVRLMHADDQARVTAQLERLMSGGATTYEIEFRMQHKAGHFLQVLSHGFILRDGAGAARRVSGTNSDLTDKRALERRLQQSQKMEAIGQLAGGVAHDFNNLLAVIVGNLELLLGDDVELPAAKEYVVEAVNAARRGADLTHRLLSFSRQQPLQPTVIDVHQVITNLSQVLRRVLDETIRVEVRVARTLPHIVIDVALLDNALLNLAINARDAMPRGGTLTIDVDSVSAPDLAMTGPCIRVTVSDTGVGMTPDVAARALEPFFTTKPIGRGTGLGLSMVYGFVKQSGGQMLLQSTAGEGTVVTMLFPASEAPLTDVGAGGDSVLHRAESTDLVVLVVEDDPNVRRLCLRTLKTAGYTTLSAENGAEALRVIDAAERVDLVLTDVVMPNAMSGPELAREIAVRWPELRVIYMSGYTADFLSRDAESGLSHQLLQKPFTVAELTGAVRAGLAPTQDRTT</sequence>
<dbReference type="Proteomes" id="UP000500938">
    <property type="component" value="Chromosome"/>
</dbReference>
<dbReference type="InterPro" id="IPR036097">
    <property type="entry name" value="HisK_dim/P_sf"/>
</dbReference>
<evidence type="ECO:0000256" key="7">
    <source>
        <dbReference type="ARBA" id="ARBA00022840"/>
    </source>
</evidence>
<dbReference type="Gene3D" id="3.30.565.10">
    <property type="entry name" value="Histidine kinase-like ATPase, C-terminal domain"/>
    <property type="match status" value="1"/>
</dbReference>
<dbReference type="Pfam" id="PF02518">
    <property type="entry name" value="HATPase_c"/>
    <property type="match status" value="1"/>
</dbReference>
<dbReference type="PANTHER" id="PTHR43065:SF46">
    <property type="entry name" value="C4-DICARBOXYLATE TRANSPORT SENSOR PROTEIN DCTB"/>
    <property type="match status" value="1"/>
</dbReference>
<evidence type="ECO:0000256" key="3">
    <source>
        <dbReference type="ARBA" id="ARBA00022553"/>
    </source>
</evidence>
<dbReference type="Pfam" id="PF00512">
    <property type="entry name" value="HisKA"/>
    <property type="match status" value="1"/>
</dbReference>
<dbReference type="NCBIfam" id="TIGR00229">
    <property type="entry name" value="sensory_box"/>
    <property type="match status" value="2"/>
</dbReference>
<evidence type="ECO:0000256" key="5">
    <source>
        <dbReference type="ARBA" id="ARBA00022741"/>
    </source>
</evidence>
<feature type="modified residue" description="4-aspartylphosphate" evidence="9">
    <location>
        <position position="701"/>
    </location>
</feature>
<accession>A0A6M4IS10</accession>
<dbReference type="SUPFAM" id="SSF55874">
    <property type="entry name" value="ATPase domain of HSP90 chaperone/DNA topoisomerase II/histidine kinase"/>
    <property type="match status" value="1"/>
</dbReference>
<feature type="domain" description="PAS" evidence="12">
    <location>
        <begin position="137"/>
        <end position="181"/>
    </location>
</feature>
<evidence type="ECO:0000259" key="12">
    <source>
        <dbReference type="PROSITE" id="PS50112"/>
    </source>
</evidence>
<feature type="domain" description="PAC" evidence="13">
    <location>
        <begin position="84"/>
        <end position="136"/>
    </location>
</feature>
<keyword evidence="15" id="KW-1185">Reference proteome</keyword>
<evidence type="ECO:0000259" key="11">
    <source>
        <dbReference type="PROSITE" id="PS50110"/>
    </source>
</evidence>
<dbReference type="PROSITE" id="PS50113">
    <property type="entry name" value="PAC"/>
    <property type="match status" value="3"/>
</dbReference>
<keyword evidence="5" id="KW-0547">Nucleotide-binding</keyword>
<dbReference type="InterPro" id="IPR001789">
    <property type="entry name" value="Sig_transdc_resp-reg_receiver"/>
</dbReference>
<dbReference type="Gene3D" id="3.30.450.20">
    <property type="entry name" value="PAS domain"/>
    <property type="match status" value="3"/>
</dbReference>
<dbReference type="SUPFAM" id="SSF47384">
    <property type="entry name" value="Homodimeric domain of signal transducing histidine kinase"/>
    <property type="match status" value="1"/>
</dbReference>
<evidence type="ECO:0000256" key="8">
    <source>
        <dbReference type="ARBA" id="ARBA00023012"/>
    </source>
</evidence>
<dbReference type="Pfam" id="PF08447">
    <property type="entry name" value="PAS_3"/>
    <property type="match status" value="1"/>
</dbReference>
<dbReference type="Gene3D" id="3.40.50.2300">
    <property type="match status" value="1"/>
</dbReference>
<dbReference type="SMART" id="SM00091">
    <property type="entry name" value="PAS"/>
    <property type="match status" value="3"/>
</dbReference>
<dbReference type="KEGG" id="ggr:HKW67_20300"/>
<reference evidence="14 15" key="1">
    <citation type="submission" date="2020-05" db="EMBL/GenBank/DDBJ databases">
        <title>Complete genome sequence of Gemmatimonas greenlandica TET16.</title>
        <authorList>
            <person name="Zeng Y."/>
        </authorList>
    </citation>
    <scope>NUCLEOTIDE SEQUENCE [LARGE SCALE GENOMIC DNA]</scope>
    <source>
        <strain evidence="14 15">TET16</strain>
    </source>
</reference>
<dbReference type="InterPro" id="IPR003594">
    <property type="entry name" value="HATPase_dom"/>
</dbReference>
<dbReference type="InterPro" id="IPR004358">
    <property type="entry name" value="Sig_transdc_His_kin-like_C"/>
</dbReference>
<protein>
    <recommendedName>
        <fullName evidence="2">histidine kinase</fullName>
        <ecNumber evidence="2">2.7.13.3</ecNumber>
    </recommendedName>
</protein>
<dbReference type="GO" id="GO:0005524">
    <property type="term" value="F:ATP binding"/>
    <property type="evidence" value="ECO:0007669"/>
    <property type="project" value="UniProtKB-KW"/>
</dbReference>
<feature type="domain" description="PAS" evidence="12">
    <location>
        <begin position="271"/>
        <end position="343"/>
    </location>
</feature>
<dbReference type="Pfam" id="PF13188">
    <property type="entry name" value="PAS_8"/>
    <property type="match status" value="1"/>
</dbReference>
<dbReference type="InterPro" id="IPR013655">
    <property type="entry name" value="PAS_fold_3"/>
</dbReference>
<dbReference type="EC" id="2.7.13.3" evidence="2"/>
<dbReference type="PANTHER" id="PTHR43065">
    <property type="entry name" value="SENSOR HISTIDINE KINASE"/>
    <property type="match status" value="1"/>
</dbReference>
<keyword evidence="7" id="KW-0067">ATP-binding</keyword>
<evidence type="ECO:0000259" key="13">
    <source>
        <dbReference type="PROSITE" id="PS50113"/>
    </source>
</evidence>
<evidence type="ECO:0000313" key="15">
    <source>
        <dbReference type="Proteomes" id="UP000500938"/>
    </source>
</evidence>
<organism evidence="14 15">
    <name type="scientific">Gemmatimonas groenlandica</name>
    <dbReference type="NCBI Taxonomy" id="2732249"/>
    <lineage>
        <taxon>Bacteria</taxon>
        <taxon>Pseudomonadati</taxon>
        <taxon>Gemmatimonadota</taxon>
        <taxon>Gemmatimonadia</taxon>
        <taxon>Gemmatimonadales</taxon>
        <taxon>Gemmatimonadaceae</taxon>
        <taxon>Gemmatimonas</taxon>
    </lineage>
</organism>
<dbReference type="SMART" id="SM00388">
    <property type="entry name" value="HisKA"/>
    <property type="match status" value="1"/>
</dbReference>
<dbReference type="PROSITE" id="PS50110">
    <property type="entry name" value="RESPONSE_REGULATORY"/>
    <property type="match status" value="1"/>
</dbReference>
<feature type="domain" description="PAC" evidence="13">
    <location>
        <begin position="347"/>
        <end position="399"/>
    </location>
</feature>
<dbReference type="Pfam" id="PF13426">
    <property type="entry name" value="PAS_9"/>
    <property type="match status" value="1"/>
</dbReference>
<keyword evidence="8" id="KW-0902">Two-component regulatory system</keyword>
<dbReference type="CDD" id="cd00082">
    <property type="entry name" value="HisKA"/>
    <property type="match status" value="1"/>
</dbReference>
<keyword evidence="4" id="KW-0808">Transferase</keyword>
<dbReference type="PROSITE" id="PS50109">
    <property type="entry name" value="HIS_KIN"/>
    <property type="match status" value="1"/>
</dbReference>
<dbReference type="CDD" id="cd00130">
    <property type="entry name" value="PAS"/>
    <property type="match status" value="3"/>
</dbReference>
<dbReference type="GO" id="GO:0000155">
    <property type="term" value="F:phosphorelay sensor kinase activity"/>
    <property type="evidence" value="ECO:0007669"/>
    <property type="project" value="InterPro"/>
</dbReference>
<dbReference type="EMBL" id="CP053085">
    <property type="protein sequence ID" value="QJR37694.1"/>
    <property type="molecule type" value="Genomic_DNA"/>
</dbReference>
<dbReference type="PROSITE" id="PS50112">
    <property type="entry name" value="PAS"/>
    <property type="match status" value="2"/>
</dbReference>
<dbReference type="InterPro" id="IPR003661">
    <property type="entry name" value="HisK_dim/P_dom"/>
</dbReference>
<proteinExistence type="predicted"/>
<dbReference type="Gene3D" id="1.10.287.130">
    <property type="match status" value="1"/>
</dbReference>
<dbReference type="SMART" id="SM00387">
    <property type="entry name" value="HATPase_c"/>
    <property type="match status" value="1"/>
</dbReference>
<dbReference type="InterPro" id="IPR001610">
    <property type="entry name" value="PAC"/>
</dbReference>
<dbReference type="PRINTS" id="PR00344">
    <property type="entry name" value="BCTRLSENSOR"/>
</dbReference>
<keyword evidence="6" id="KW-0418">Kinase</keyword>
<evidence type="ECO:0000256" key="1">
    <source>
        <dbReference type="ARBA" id="ARBA00000085"/>
    </source>
</evidence>
<feature type="domain" description="PAC" evidence="13">
    <location>
        <begin position="217"/>
        <end position="270"/>
    </location>
</feature>
<dbReference type="Pfam" id="PF00072">
    <property type="entry name" value="Response_reg"/>
    <property type="match status" value="1"/>
</dbReference>
<dbReference type="SUPFAM" id="SSF55785">
    <property type="entry name" value="PYP-like sensor domain (PAS domain)"/>
    <property type="match status" value="3"/>
</dbReference>
<keyword evidence="3 9" id="KW-0597">Phosphoprotein</keyword>
<name>A0A6M4IS10_9BACT</name>
<dbReference type="InterPro" id="IPR000700">
    <property type="entry name" value="PAS-assoc_C"/>
</dbReference>
<dbReference type="InterPro" id="IPR000014">
    <property type="entry name" value="PAS"/>
</dbReference>
<feature type="domain" description="Response regulatory" evidence="11">
    <location>
        <begin position="651"/>
        <end position="767"/>
    </location>
</feature>
<evidence type="ECO:0000256" key="6">
    <source>
        <dbReference type="ARBA" id="ARBA00022777"/>
    </source>
</evidence>
<dbReference type="InterPro" id="IPR035965">
    <property type="entry name" value="PAS-like_dom_sf"/>
</dbReference>
<evidence type="ECO:0000256" key="4">
    <source>
        <dbReference type="ARBA" id="ARBA00022679"/>
    </source>
</evidence>
<feature type="domain" description="Histidine kinase" evidence="10">
    <location>
        <begin position="412"/>
        <end position="628"/>
    </location>
</feature>